<feature type="domain" description="SSD" evidence="8">
    <location>
        <begin position="260"/>
        <end position="380"/>
    </location>
</feature>
<dbReference type="InterPro" id="IPR004869">
    <property type="entry name" value="MMPL_dom"/>
</dbReference>
<keyword evidence="11" id="KW-1185">Reference proteome</keyword>
<feature type="transmembrane region" description="Helical" evidence="7">
    <location>
        <begin position="357"/>
        <end position="381"/>
    </location>
</feature>
<evidence type="ECO:0000256" key="3">
    <source>
        <dbReference type="ARBA" id="ARBA00022692"/>
    </source>
</evidence>
<evidence type="ECO:0000256" key="2">
    <source>
        <dbReference type="ARBA" id="ARBA00022475"/>
    </source>
</evidence>
<feature type="transmembrane region" description="Helical" evidence="7">
    <location>
        <begin position="612"/>
        <end position="636"/>
    </location>
</feature>
<dbReference type="Gene3D" id="1.20.1640.10">
    <property type="entry name" value="Multidrug efflux transporter AcrB transmembrane domain"/>
    <property type="match status" value="2"/>
</dbReference>
<dbReference type="KEGG" id="chg:AXF12_05360"/>
<dbReference type="InterPro" id="IPR050545">
    <property type="entry name" value="Mycobact_MmpL"/>
</dbReference>
<name>A0AAX2GW18_9FLAO</name>
<feature type="compositionally biased region" description="Acidic residues" evidence="6">
    <location>
        <begin position="791"/>
        <end position="807"/>
    </location>
</feature>
<feature type="region of interest" description="Disordered" evidence="6">
    <location>
        <begin position="787"/>
        <end position="807"/>
    </location>
</feature>
<keyword evidence="4 7" id="KW-1133">Transmembrane helix</keyword>
<protein>
    <submittedName>
        <fullName evidence="10">Preprotein translocase subunit SecF</fullName>
    </submittedName>
    <submittedName>
        <fullName evidence="9">Transporter</fullName>
    </submittedName>
</protein>
<feature type="transmembrane region" description="Helical" evidence="7">
    <location>
        <begin position="716"/>
        <end position="738"/>
    </location>
</feature>
<feature type="transmembrane region" description="Helical" evidence="7">
    <location>
        <begin position="671"/>
        <end position="695"/>
    </location>
</feature>
<dbReference type="EMBL" id="CP014227">
    <property type="protein sequence ID" value="AMD84991.1"/>
    <property type="molecule type" value="Genomic_DNA"/>
</dbReference>
<feature type="transmembrane region" description="Helical" evidence="7">
    <location>
        <begin position="643"/>
        <end position="665"/>
    </location>
</feature>
<evidence type="ECO:0000256" key="7">
    <source>
        <dbReference type="SAM" id="Phobius"/>
    </source>
</evidence>
<dbReference type="RefSeq" id="WP_066428990.1">
    <property type="nucleotide sequence ID" value="NZ_CP014227.1"/>
</dbReference>
<feature type="domain" description="SSD" evidence="8">
    <location>
        <begin position="643"/>
        <end position="770"/>
    </location>
</feature>
<keyword evidence="3 7" id="KW-0812">Transmembrane</keyword>
<evidence type="ECO:0000256" key="6">
    <source>
        <dbReference type="SAM" id="MobiDB-lite"/>
    </source>
</evidence>
<sequence>MLKWLRNDFWTTMARIILRNRIAWLSAIVLITIALATQWKNIRFTFTEANMLPDDHPVNVQYRKFLSKFGEEGNLILLAIDDEKIYTPEVLNKWIALADSLQKFKQIDAVISINNLPILAKDTTEQRFTTHKFITGKVTSQAQADSLKAELSQRLPFYEGLIYNKETQTLQTAVYMNKKIVNTKARKEFILNDFIPLVERFEAQTHLRVHTSGMPYIRTLSAQNIMDEIGLFIAAALLSTSLIFFFFFRSFRAMFISMGVVSIAVMWVFGFLGLFNYEITILTGLIPPLVIVIGIPNCVFLINKYQQEISHHGNQAKSLIRVIRNVGNVTLLTNLTTAIGFATFIFTESTLLKQFGIIASINVLSIFLLSLLIIPIIYSYLHIPREKHLRHLHRNWIGGLLRWIESVVKHHRIAVFSTAIILLVASIIGIYRIKISGSLIEDMPKSAPFFSDILFFEKNFGGIMPLEITIDTKHKNGVTRLSTLHKIDQLCAHIEEIPEISKPISIVNLVKYAKQAYYNGNPKYFSLPTAQEQSFILSYVKNSKGNAQMLSAYVDSTGQTARITTFMKDIGTEKMQQIEHDIYTKAQKLFPSNNYELQITGKAYMFTKGTDYLATNLVGSLALAIFLIALIMAYMFRSVKMIIISLIPNLLPLLITAGLMGYLGIPLKPSTILVFSIAFGISVDDTIHFLARYRLELVARNWKISKSVYAALRETGVSMFYTSIVLLCGFSVFLLSSFGGTKALGGLISATLFFAMGTNLLLLSSLILSLDRTVSNKETIKEPTIDIFPEEKDDDSDEDDEALSNVK</sequence>
<dbReference type="PANTHER" id="PTHR33406:SF12">
    <property type="entry name" value="BLR2997 PROTEIN"/>
    <property type="match status" value="1"/>
</dbReference>
<dbReference type="PANTHER" id="PTHR33406">
    <property type="entry name" value="MEMBRANE PROTEIN MJ1562-RELATED"/>
    <property type="match status" value="1"/>
</dbReference>
<feature type="transmembrane region" description="Helical" evidence="7">
    <location>
        <begin position="229"/>
        <end position="248"/>
    </location>
</feature>
<evidence type="ECO:0000313" key="12">
    <source>
        <dbReference type="Proteomes" id="UP000215539"/>
    </source>
</evidence>
<keyword evidence="5 7" id="KW-0472">Membrane</keyword>
<feature type="transmembrane region" description="Helical" evidence="7">
    <location>
        <begin position="281"/>
        <end position="302"/>
    </location>
</feature>
<organism evidence="10 12">
    <name type="scientific">Capnocytophaga haemolytica</name>
    <dbReference type="NCBI Taxonomy" id="45243"/>
    <lineage>
        <taxon>Bacteria</taxon>
        <taxon>Pseudomonadati</taxon>
        <taxon>Bacteroidota</taxon>
        <taxon>Flavobacteriia</taxon>
        <taxon>Flavobacteriales</taxon>
        <taxon>Flavobacteriaceae</taxon>
        <taxon>Capnocytophaga</taxon>
    </lineage>
</organism>
<evidence type="ECO:0000313" key="9">
    <source>
        <dbReference type="EMBL" id="AMD84991.1"/>
    </source>
</evidence>
<accession>A0AAX2GW18</accession>
<dbReference type="Proteomes" id="UP000215539">
    <property type="component" value="Chromosome 1"/>
</dbReference>
<feature type="transmembrane region" description="Helical" evidence="7">
    <location>
        <begin position="413"/>
        <end position="433"/>
    </location>
</feature>
<dbReference type="AlphaFoldDB" id="A0AAX2GW18"/>
<evidence type="ECO:0000256" key="1">
    <source>
        <dbReference type="ARBA" id="ARBA00004651"/>
    </source>
</evidence>
<feature type="transmembrane region" description="Helical" evidence="7">
    <location>
        <begin position="744"/>
        <end position="768"/>
    </location>
</feature>
<evidence type="ECO:0000256" key="5">
    <source>
        <dbReference type="ARBA" id="ARBA00023136"/>
    </source>
</evidence>
<reference evidence="9 11" key="1">
    <citation type="submission" date="2016-02" db="EMBL/GenBank/DDBJ databases">
        <authorList>
            <person name="Holder M.E."/>
            <person name="Ajami N.J."/>
            <person name="Petrosino J.F."/>
        </authorList>
    </citation>
    <scope>NUCLEOTIDE SEQUENCE [LARGE SCALE GENOMIC DNA]</scope>
    <source>
        <strain evidence="9 11">CCUG 32990</strain>
    </source>
</reference>
<evidence type="ECO:0000259" key="8">
    <source>
        <dbReference type="PROSITE" id="PS50156"/>
    </source>
</evidence>
<keyword evidence="2" id="KW-1003">Cell membrane</keyword>
<dbReference type="PROSITE" id="PS50156">
    <property type="entry name" value="SSD"/>
    <property type="match status" value="2"/>
</dbReference>
<dbReference type="EMBL" id="LT906449">
    <property type="protein sequence ID" value="SNV05918.1"/>
    <property type="molecule type" value="Genomic_DNA"/>
</dbReference>
<feature type="transmembrane region" description="Helical" evidence="7">
    <location>
        <begin position="322"/>
        <end position="345"/>
    </location>
</feature>
<evidence type="ECO:0000313" key="11">
    <source>
        <dbReference type="Proteomes" id="UP000065822"/>
    </source>
</evidence>
<evidence type="ECO:0000256" key="4">
    <source>
        <dbReference type="ARBA" id="ARBA00022989"/>
    </source>
</evidence>
<proteinExistence type="predicted"/>
<dbReference type="Proteomes" id="UP000065822">
    <property type="component" value="Chromosome"/>
</dbReference>
<dbReference type="Pfam" id="PF03176">
    <property type="entry name" value="MMPL"/>
    <property type="match status" value="2"/>
</dbReference>
<feature type="transmembrane region" description="Helical" evidence="7">
    <location>
        <begin position="255"/>
        <end position="275"/>
    </location>
</feature>
<evidence type="ECO:0000313" key="10">
    <source>
        <dbReference type="EMBL" id="SNV05918.1"/>
    </source>
</evidence>
<gene>
    <name evidence="9" type="ORF">AXF12_05360</name>
    <name evidence="10" type="ORF">SAMEA44541418_00653</name>
</gene>
<comment type="subcellular location">
    <subcellularLocation>
        <location evidence="1">Cell membrane</location>
        <topology evidence="1">Multi-pass membrane protein</topology>
    </subcellularLocation>
</comment>
<dbReference type="SUPFAM" id="SSF82866">
    <property type="entry name" value="Multidrug efflux transporter AcrB transmembrane domain"/>
    <property type="match status" value="2"/>
</dbReference>
<dbReference type="GO" id="GO:0005886">
    <property type="term" value="C:plasma membrane"/>
    <property type="evidence" value="ECO:0007669"/>
    <property type="project" value="UniProtKB-SubCell"/>
</dbReference>
<dbReference type="InterPro" id="IPR000731">
    <property type="entry name" value="SSD"/>
</dbReference>
<reference evidence="10 12" key="2">
    <citation type="submission" date="2017-06" db="EMBL/GenBank/DDBJ databases">
        <authorList>
            <consortium name="Pathogen Informatics"/>
        </authorList>
    </citation>
    <scope>NUCLEOTIDE SEQUENCE [LARGE SCALE GENOMIC DNA]</scope>
    <source>
        <strain evidence="10 12">NCTC12947</strain>
    </source>
</reference>